<evidence type="ECO:0000313" key="1">
    <source>
        <dbReference type="EMBL" id="SGZ00546.1"/>
    </source>
</evidence>
<accession>A0ABY1HLW9</accession>
<name>A0ABY1HLW9_9GAMM</name>
<comment type="caution">
    <text evidence="1">The sequence shown here is derived from an EMBL/GenBank/DDBJ whole genome shotgun (WGS) entry which is preliminary data.</text>
</comment>
<gene>
    <name evidence="1" type="ORF">MT2528_4045</name>
</gene>
<dbReference type="EMBL" id="FPLJ01000100">
    <property type="protein sequence ID" value="SGZ00546.1"/>
    <property type="molecule type" value="Genomic_DNA"/>
</dbReference>
<keyword evidence="2" id="KW-1185">Reference proteome</keyword>
<dbReference type="RefSeq" id="WP_075532029.1">
    <property type="nucleotide sequence ID" value="NZ_CAWRCN010000037.1"/>
</dbReference>
<organism evidence="1 2">
    <name type="scientific">Moritella viscosa</name>
    <dbReference type="NCBI Taxonomy" id="80854"/>
    <lineage>
        <taxon>Bacteria</taxon>
        <taxon>Pseudomonadati</taxon>
        <taxon>Pseudomonadota</taxon>
        <taxon>Gammaproteobacteria</taxon>
        <taxon>Alteromonadales</taxon>
        <taxon>Moritellaceae</taxon>
        <taxon>Moritella</taxon>
    </lineage>
</organism>
<reference evidence="1 2" key="1">
    <citation type="submission" date="2016-11" db="EMBL/GenBank/DDBJ databases">
        <authorList>
            <person name="Klemetsen T."/>
        </authorList>
    </citation>
    <scope>NUCLEOTIDE SEQUENCE [LARGE SCALE GENOMIC DNA]</scope>
    <source>
        <strain evidence="1">MT 2528</strain>
    </source>
</reference>
<evidence type="ECO:0000313" key="2">
    <source>
        <dbReference type="Proteomes" id="UP000182660"/>
    </source>
</evidence>
<protein>
    <submittedName>
        <fullName evidence="1">Uncharacterized protein</fullName>
    </submittedName>
</protein>
<dbReference type="Proteomes" id="UP000182660">
    <property type="component" value="Unassembled WGS sequence"/>
</dbReference>
<proteinExistence type="predicted"/>
<sequence length="72" mass="8381">MNEATLTERAQMLLNNDFNWYVVTLESGEYELKHSTALSSILQCGEPMQDYGFKEIEQCWNGDDHSIEDDYI</sequence>